<accession>A0A4Y2GWA5</accession>
<sequence>MEANAKHMNILEVYDSDTLQNRGIEAPLPPLDTHQEEAPSVDTPPFETSICKGNTQQNNPAKDDDFLGKVVRQEALLASLRKIINSTTGPSSKQRPRLTVGLMEAGNAIMNQLEKRATCFVTPATTEHRAVQTISSQPEKQQDASQEERKCPDPPFHYSNADPNLVLQQQAPPISYAETARNTILLYPKEGNKETSLRKLLQKEVDPLEEKIKFKEIRSIRN</sequence>
<evidence type="ECO:0000256" key="1">
    <source>
        <dbReference type="SAM" id="MobiDB-lite"/>
    </source>
</evidence>
<protein>
    <submittedName>
        <fullName evidence="2">Uncharacterized protein</fullName>
    </submittedName>
</protein>
<feature type="compositionally biased region" description="Basic and acidic residues" evidence="1">
    <location>
        <begin position="140"/>
        <end position="152"/>
    </location>
</feature>
<proteinExistence type="predicted"/>
<gene>
    <name evidence="2" type="ORF">AVEN_220207_1</name>
</gene>
<evidence type="ECO:0000313" key="2">
    <source>
        <dbReference type="EMBL" id="GBM58292.1"/>
    </source>
</evidence>
<evidence type="ECO:0000313" key="3">
    <source>
        <dbReference type="Proteomes" id="UP000499080"/>
    </source>
</evidence>
<dbReference type="Proteomes" id="UP000499080">
    <property type="component" value="Unassembled WGS sequence"/>
</dbReference>
<dbReference type="EMBL" id="BGPR01001628">
    <property type="protein sequence ID" value="GBM58292.1"/>
    <property type="molecule type" value="Genomic_DNA"/>
</dbReference>
<comment type="caution">
    <text evidence="2">The sequence shown here is derived from an EMBL/GenBank/DDBJ whole genome shotgun (WGS) entry which is preliminary data.</text>
</comment>
<keyword evidence="3" id="KW-1185">Reference proteome</keyword>
<organism evidence="2 3">
    <name type="scientific">Araneus ventricosus</name>
    <name type="common">Orbweaver spider</name>
    <name type="synonym">Epeira ventricosa</name>
    <dbReference type="NCBI Taxonomy" id="182803"/>
    <lineage>
        <taxon>Eukaryota</taxon>
        <taxon>Metazoa</taxon>
        <taxon>Ecdysozoa</taxon>
        <taxon>Arthropoda</taxon>
        <taxon>Chelicerata</taxon>
        <taxon>Arachnida</taxon>
        <taxon>Araneae</taxon>
        <taxon>Araneomorphae</taxon>
        <taxon>Entelegynae</taxon>
        <taxon>Araneoidea</taxon>
        <taxon>Araneidae</taxon>
        <taxon>Araneus</taxon>
    </lineage>
</organism>
<reference evidence="2 3" key="1">
    <citation type="journal article" date="2019" name="Sci. Rep.">
        <title>Orb-weaving spider Araneus ventricosus genome elucidates the spidroin gene catalogue.</title>
        <authorList>
            <person name="Kono N."/>
            <person name="Nakamura H."/>
            <person name="Ohtoshi R."/>
            <person name="Moran D.A.P."/>
            <person name="Shinohara A."/>
            <person name="Yoshida Y."/>
            <person name="Fujiwara M."/>
            <person name="Mori M."/>
            <person name="Tomita M."/>
            <person name="Arakawa K."/>
        </authorList>
    </citation>
    <scope>NUCLEOTIDE SEQUENCE [LARGE SCALE GENOMIC DNA]</scope>
</reference>
<feature type="region of interest" description="Disordered" evidence="1">
    <location>
        <begin position="129"/>
        <end position="156"/>
    </location>
</feature>
<dbReference type="AlphaFoldDB" id="A0A4Y2GWA5"/>
<name>A0A4Y2GWA5_ARAVE</name>